<dbReference type="Gene3D" id="1.10.287.110">
    <property type="entry name" value="DnaJ domain"/>
    <property type="match status" value="1"/>
</dbReference>
<name>A0A316AKR3_9BACT</name>
<evidence type="ECO:0000256" key="1">
    <source>
        <dbReference type="SAM" id="Coils"/>
    </source>
</evidence>
<reference evidence="3 4" key="1">
    <citation type="submission" date="2018-03" db="EMBL/GenBank/DDBJ databases">
        <title>Genomic Encyclopedia of Archaeal and Bacterial Type Strains, Phase II (KMG-II): from individual species to whole genera.</title>
        <authorList>
            <person name="Goeker M."/>
        </authorList>
    </citation>
    <scope>NUCLEOTIDE SEQUENCE [LARGE SCALE GENOMIC DNA]</scope>
    <source>
        <strain evidence="3 4">DSM 100346</strain>
    </source>
</reference>
<evidence type="ECO:0008006" key="5">
    <source>
        <dbReference type="Google" id="ProtNLM"/>
    </source>
</evidence>
<sequence length="335" mass="39203">MNEPTKALLPIKQPEALWSKKQKEFKQLSVALEKAEAELSSLRSTIEHYRSRRQLELTPLQKVYAECFQEMVQKLDQWYRSGVFAPHESKHLASIIIEYTTYLMHGSGTEALKNLYLRYWNITNQEKPEDNRTLGPPITPTEEQGDTGTTLDETIPLADESKAWSPEEKLADRARREQERLRLAIRKLYLRLIKEFHPDLELDERLKEEKTAKVQEITAAYRNEDLKEMLNLQLSLETVHLESSSKVLNHYIKGYKRQLERLTERLSAERENLAVICQIDSVHTLNPKAIEIQFQTNINQVKKEIRTLKAYVRAIQDPQFLRQEIAHRIQSTPSE</sequence>
<evidence type="ECO:0000313" key="4">
    <source>
        <dbReference type="Proteomes" id="UP000245880"/>
    </source>
</evidence>
<dbReference type="Proteomes" id="UP000245880">
    <property type="component" value="Unassembled WGS sequence"/>
</dbReference>
<organism evidence="3 4">
    <name type="scientific">Dyadobacter jejuensis</name>
    <dbReference type="NCBI Taxonomy" id="1082580"/>
    <lineage>
        <taxon>Bacteria</taxon>
        <taxon>Pseudomonadati</taxon>
        <taxon>Bacteroidota</taxon>
        <taxon>Cytophagia</taxon>
        <taxon>Cytophagales</taxon>
        <taxon>Spirosomataceae</taxon>
        <taxon>Dyadobacter</taxon>
    </lineage>
</organism>
<feature type="coiled-coil region" evidence="1">
    <location>
        <begin position="25"/>
        <end position="52"/>
    </location>
</feature>
<proteinExistence type="predicted"/>
<dbReference type="SUPFAM" id="SSF46565">
    <property type="entry name" value="Chaperone J-domain"/>
    <property type="match status" value="1"/>
</dbReference>
<dbReference type="RefSeq" id="WP_109674232.1">
    <property type="nucleotide sequence ID" value="NZ_QGDT01000004.1"/>
</dbReference>
<dbReference type="InterPro" id="IPR036869">
    <property type="entry name" value="J_dom_sf"/>
</dbReference>
<dbReference type="AlphaFoldDB" id="A0A316AKR3"/>
<dbReference type="OrthoDB" id="114754at2"/>
<keyword evidence="4" id="KW-1185">Reference proteome</keyword>
<feature type="region of interest" description="Disordered" evidence="2">
    <location>
        <begin position="128"/>
        <end position="149"/>
    </location>
</feature>
<evidence type="ECO:0000256" key="2">
    <source>
        <dbReference type="SAM" id="MobiDB-lite"/>
    </source>
</evidence>
<keyword evidence="1" id="KW-0175">Coiled coil</keyword>
<gene>
    <name evidence="3" type="ORF">CLV98_104234</name>
</gene>
<dbReference type="EMBL" id="QGDT01000004">
    <property type="protein sequence ID" value="PWJ58375.1"/>
    <property type="molecule type" value="Genomic_DNA"/>
</dbReference>
<accession>A0A316AKR3</accession>
<protein>
    <recommendedName>
        <fullName evidence="5">DnaJ-like protein</fullName>
    </recommendedName>
</protein>
<comment type="caution">
    <text evidence="3">The sequence shown here is derived from an EMBL/GenBank/DDBJ whole genome shotgun (WGS) entry which is preliminary data.</text>
</comment>
<evidence type="ECO:0000313" key="3">
    <source>
        <dbReference type="EMBL" id="PWJ58375.1"/>
    </source>
</evidence>